<keyword evidence="3" id="KW-1185">Reference proteome</keyword>
<protein>
    <submittedName>
        <fullName evidence="2">Uncharacterized protein</fullName>
    </submittedName>
</protein>
<gene>
    <name evidence="2" type="ORF">NOXIFER_228</name>
</gene>
<evidence type="ECO:0000256" key="1">
    <source>
        <dbReference type="SAM" id="MobiDB-lite"/>
    </source>
</evidence>
<accession>A0A1Y0T027</accession>
<organism evidence="2 3">
    <name type="scientific">Pseudomonas phage Noxifer</name>
    <dbReference type="NCBI Taxonomy" id="2006684"/>
    <lineage>
        <taxon>Viruses</taxon>
        <taxon>Duplodnaviria</taxon>
        <taxon>Heunggongvirae</taxon>
        <taxon>Uroviricota</taxon>
        <taxon>Caudoviricetes</taxon>
        <taxon>Chimalliviridae</taxon>
        <taxon>Noxifervirus</taxon>
        <taxon>Noxifervirus noxifer</taxon>
    </lineage>
</organism>
<proteinExistence type="predicted"/>
<reference evidence="2 3" key="1">
    <citation type="submission" date="2017-05" db="EMBL/GenBank/DDBJ databases">
        <authorList>
            <person name="Song R."/>
            <person name="Chenine A.L."/>
            <person name="Ruprecht R.M."/>
        </authorList>
    </citation>
    <scope>NUCLEOTIDE SEQUENCE [LARGE SCALE GENOMIC DNA]</scope>
</reference>
<evidence type="ECO:0000313" key="2">
    <source>
        <dbReference type="EMBL" id="ARV77393.1"/>
    </source>
</evidence>
<sequence length="243" mass="26789">MSKPNTQSAQRKPKKQAAPKAAAEIIAENPTRRSRAERAMVVLTTTSYPHYLLGNIVHAMFAGDATESKKALDVENKFGLLDFIRGITLNATGEKLTLDIGHLRIDAVSTRVDNQLLREQTQIRFEGNAQSLVNLRADTTLAGNLVDIFHRNQVRGMTRVHDINAKNWKLVEKKITLGNNNGLGGLGRSETVYEFTKEDAVKLLNDTLASDNFVMTLGSESIVIAADERTLEITYVMPAKGKA</sequence>
<name>A0A1Y0T027_9CAUD</name>
<dbReference type="EMBL" id="MF063068">
    <property type="protein sequence ID" value="ARV77393.1"/>
    <property type="molecule type" value="Genomic_DNA"/>
</dbReference>
<evidence type="ECO:0000313" key="3">
    <source>
        <dbReference type="Proteomes" id="UP000224829"/>
    </source>
</evidence>
<feature type="region of interest" description="Disordered" evidence="1">
    <location>
        <begin position="1"/>
        <end position="22"/>
    </location>
</feature>
<dbReference type="Proteomes" id="UP000224829">
    <property type="component" value="Segment"/>
</dbReference>